<feature type="compositionally biased region" description="Basic and acidic residues" evidence="1">
    <location>
        <begin position="67"/>
        <end position="80"/>
    </location>
</feature>
<evidence type="ECO:0000313" key="3">
    <source>
        <dbReference type="Proteomes" id="UP000233551"/>
    </source>
</evidence>
<evidence type="ECO:0000313" key="2">
    <source>
        <dbReference type="EMBL" id="PKI70269.1"/>
    </source>
</evidence>
<comment type="caution">
    <text evidence="2">The sequence shown here is derived from an EMBL/GenBank/DDBJ whole genome shotgun (WGS) entry which is preliminary data.</text>
</comment>
<feature type="region of interest" description="Disordered" evidence="1">
    <location>
        <begin position="53"/>
        <end position="86"/>
    </location>
</feature>
<gene>
    <name evidence="2" type="ORF">CRG98_009346</name>
</gene>
<dbReference type="Proteomes" id="UP000233551">
    <property type="component" value="Unassembled WGS sequence"/>
</dbReference>
<reference evidence="2 3" key="1">
    <citation type="submission" date="2017-11" db="EMBL/GenBank/DDBJ databases">
        <title>De-novo sequencing of pomegranate (Punica granatum L.) genome.</title>
        <authorList>
            <person name="Akparov Z."/>
            <person name="Amiraslanov A."/>
            <person name="Hajiyeva S."/>
            <person name="Abbasov M."/>
            <person name="Kaur K."/>
            <person name="Hamwieh A."/>
            <person name="Solovyev V."/>
            <person name="Salamov A."/>
            <person name="Braich B."/>
            <person name="Kosarev P."/>
            <person name="Mahmoud A."/>
            <person name="Hajiyev E."/>
            <person name="Babayeva S."/>
            <person name="Izzatullayeva V."/>
            <person name="Mammadov A."/>
            <person name="Mammadov A."/>
            <person name="Sharifova S."/>
            <person name="Ojaghi J."/>
            <person name="Eynullazada K."/>
            <person name="Bayramov B."/>
            <person name="Abdulazimova A."/>
            <person name="Shahmuradov I."/>
        </authorList>
    </citation>
    <scope>NUCLEOTIDE SEQUENCE [LARGE SCALE GENOMIC DNA]</scope>
    <source>
        <strain evidence="3">cv. AG2017</strain>
        <tissue evidence="2">Leaf</tissue>
    </source>
</reference>
<name>A0A2I0KPA8_PUNGR</name>
<protein>
    <submittedName>
        <fullName evidence="2">Uncharacterized protein</fullName>
    </submittedName>
</protein>
<proteinExistence type="predicted"/>
<sequence length="86" mass="9678">MTTVARTIVMDEDVPVYATVAGGWCFARPLYPTTSCRFHSGCLLEARTVKADGRGTSRRAPSRRSIRKEAQEEFSEKRDPCITLRL</sequence>
<feature type="compositionally biased region" description="Basic residues" evidence="1">
    <location>
        <begin position="56"/>
        <end position="66"/>
    </location>
</feature>
<dbReference type="AlphaFoldDB" id="A0A2I0KPA8"/>
<accession>A0A2I0KPA8</accession>
<keyword evidence="3" id="KW-1185">Reference proteome</keyword>
<dbReference type="EMBL" id="PGOL01000465">
    <property type="protein sequence ID" value="PKI70269.1"/>
    <property type="molecule type" value="Genomic_DNA"/>
</dbReference>
<evidence type="ECO:0000256" key="1">
    <source>
        <dbReference type="SAM" id="MobiDB-lite"/>
    </source>
</evidence>
<organism evidence="2 3">
    <name type="scientific">Punica granatum</name>
    <name type="common">Pomegranate</name>
    <dbReference type="NCBI Taxonomy" id="22663"/>
    <lineage>
        <taxon>Eukaryota</taxon>
        <taxon>Viridiplantae</taxon>
        <taxon>Streptophyta</taxon>
        <taxon>Embryophyta</taxon>
        <taxon>Tracheophyta</taxon>
        <taxon>Spermatophyta</taxon>
        <taxon>Magnoliopsida</taxon>
        <taxon>eudicotyledons</taxon>
        <taxon>Gunneridae</taxon>
        <taxon>Pentapetalae</taxon>
        <taxon>rosids</taxon>
        <taxon>malvids</taxon>
        <taxon>Myrtales</taxon>
        <taxon>Lythraceae</taxon>
        <taxon>Punica</taxon>
    </lineage>
</organism>